<evidence type="ECO:0000313" key="18">
    <source>
        <dbReference type="EMBL" id="ORE89533.1"/>
    </source>
</evidence>
<dbReference type="Pfam" id="PF26016">
    <property type="entry name" value="ExoI_C"/>
    <property type="match status" value="1"/>
</dbReference>
<dbReference type="CDD" id="cd06138">
    <property type="entry name" value="ExoI_N"/>
    <property type="match status" value="1"/>
</dbReference>
<evidence type="ECO:0000256" key="8">
    <source>
        <dbReference type="ARBA" id="ARBA00022839"/>
    </source>
</evidence>
<dbReference type="InterPro" id="IPR038649">
    <property type="entry name" value="EXOI_SH3_sf"/>
</dbReference>
<evidence type="ECO:0000256" key="6">
    <source>
        <dbReference type="ARBA" id="ARBA00022763"/>
    </source>
</evidence>
<dbReference type="STRING" id="1317117.ATO7_06620"/>
<keyword evidence="19" id="KW-1185">Reference proteome</keyword>
<evidence type="ECO:0000313" key="19">
    <source>
        <dbReference type="Proteomes" id="UP000192342"/>
    </source>
</evidence>
<dbReference type="Gene3D" id="3.30.1520.20">
    <property type="entry name" value="Exonuclease ExoI, domain 2"/>
    <property type="match status" value="1"/>
</dbReference>
<comment type="cofactor">
    <cofactor evidence="15">
        <name>Mg(2+)</name>
        <dbReference type="ChEBI" id="CHEBI:18420"/>
    </cofactor>
    <text evidence="15">Binds 2 Mg(2+) ions per monomer.</text>
</comment>
<dbReference type="InterPro" id="IPR034747">
    <property type="entry name" value="EXOI_SH3"/>
</dbReference>
<evidence type="ECO:0000256" key="9">
    <source>
        <dbReference type="ARBA" id="ARBA00022842"/>
    </source>
</evidence>
<keyword evidence="9 15" id="KW-0460">Magnesium</keyword>
<dbReference type="GO" id="GO:0008310">
    <property type="term" value="F:single-stranded DNA 3'-5' DNA exonuclease activity"/>
    <property type="evidence" value="ECO:0007669"/>
    <property type="project" value="UniProtKB-EC"/>
</dbReference>
<dbReference type="OrthoDB" id="9763470at2"/>
<keyword evidence="5 15" id="KW-0479">Metal-binding</keyword>
<comment type="subunit">
    <text evidence="12">Monomer. Interacts with ssb (via C-terminus); this interaction stimulates the exonuclease activity by recruiting the enzyme to its substrate.</text>
</comment>
<name>A0A1Y1SIN4_9GAMM</name>
<accession>A0A1Y1SIN4</accession>
<dbReference type="SUPFAM" id="SSF53098">
    <property type="entry name" value="Ribonuclease H-like"/>
    <property type="match status" value="1"/>
</dbReference>
<dbReference type="InterPro" id="IPR023607">
    <property type="entry name" value="Exodeoxyribonuclease_I"/>
</dbReference>
<dbReference type="FunFam" id="3.30.420.10:FF:000033">
    <property type="entry name" value="Exodeoxyribonuclease I"/>
    <property type="match status" value="1"/>
</dbReference>
<feature type="binding site" evidence="14">
    <location>
        <position position="160"/>
    </location>
    <ligand>
        <name>substrate</name>
    </ligand>
</feature>
<dbReference type="Gene3D" id="1.10.287.1240">
    <property type="match status" value="1"/>
</dbReference>
<proteinExistence type="predicted"/>
<evidence type="ECO:0000259" key="17">
    <source>
        <dbReference type="PROSITE" id="PS51785"/>
    </source>
</evidence>
<dbReference type="InterPro" id="IPR036397">
    <property type="entry name" value="RNaseH_sf"/>
</dbReference>
<comment type="caution">
    <text evidence="18">The sequence shown here is derived from an EMBL/GenBank/DDBJ whole genome shotgun (WGS) entry which is preliminary data.</text>
</comment>
<evidence type="ECO:0000256" key="10">
    <source>
        <dbReference type="ARBA" id="ARBA00023125"/>
    </source>
</evidence>
<feature type="binding site" evidence="15">
    <location>
        <position position="10"/>
    </location>
    <ligand>
        <name>Mg(2+)</name>
        <dbReference type="ChEBI" id="CHEBI:18420"/>
        <label>1</label>
    </ligand>
</feature>
<dbReference type="EMBL" id="AQQV01000001">
    <property type="protein sequence ID" value="ORE89533.1"/>
    <property type="molecule type" value="Genomic_DNA"/>
</dbReference>
<dbReference type="GO" id="GO:0003677">
    <property type="term" value="F:DNA binding"/>
    <property type="evidence" value="ECO:0007669"/>
    <property type="project" value="UniProtKB-KW"/>
</dbReference>
<keyword evidence="7 13" id="KW-0378">Hydrolase</keyword>
<dbReference type="PIRSF" id="PIRSF000977">
    <property type="entry name" value="Exodeoxyribonuclease_I"/>
    <property type="match status" value="1"/>
</dbReference>
<evidence type="ECO:0000256" key="14">
    <source>
        <dbReference type="PIRSR" id="PIRSR000977-1"/>
    </source>
</evidence>
<dbReference type="InterPro" id="IPR012337">
    <property type="entry name" value="RNaseH-like_sf"/>
</dbReference>
<dbReference type="PROSITE" id="PS51784">
    <property type="entry name" value="EXOI_SH3"/>
    <property type="match status" value="1"/>
</dbReference>
<dbReference type="NCBIfam" id="NF008746">
    <property type="entry name" value="PRK11779.1"/>
    <property type="match status" value="1"/>
</dbReference>
<feature type="binding site" evidence="15">
    <location>
        <position position="181"/>
    </location>
    <ligand>
        <name>Mg(2+)</name>
        <dbReference type="ChEBI" id="CHEBI:18420"/>
        <label>2</label>
    </ligand>
</feature>
<sequence length="475" mass="54334">MTAATYFWHDYETFGADPRFDRPCQFAGVRTDFDLNVVEQEVMEYCQPTLDCLPHPQACLITGITPQEAQARGCPEPEFIRRVLEQLGRPGTCGVGYNSLRFDDELTRHTAWRNFHDPYAREWQNGCSRWDIIDMVRLTYALRPQGIEWPRRPDGAPSFRLEDLAAANNLEQARAHDALSDVHATIALARLIRDKQPRLYDFVVENRDKNSARAMLNLNTHEPVVHVSSRFPAELGCLSLVMPLIAHPRNKNAVLVCDLRADPSSWLELSAQDLAERIFTPRADLPDDVERAAIKAVHVNRCPVLAPVKTLSEAQAERLSLDLEQCRQHWKLLNQRLPELAPVLAEVFADNEFDALSDPEQNLYGGFVSSADRRLCEQVLNTPAEGFFGLDLPFEDRRLHELLFRYRARHYPDSLNEAERDEWARFLSRRLEFAADGGLDLNSYTNLLEQMPVSPEQQPIIEALRAWGRQVQEAL</sequence>
<reference evidence="18 19" key="1">
    <citation type="submission" date="2013-04" db="EMBL/GenBank/DDBJ databases">
        <title>Oceanococcus atlanticus 22II-S10r2 Genome Sequencing.</title>
        <authorList>
            <person name="Lai Q."/>
            <person name="Li G."/>
            <person name="Shao Z."/>
        </authorList>
    </citation>
    <scope>NUCLEOTIDE SEQUENCE [LARGE SCALE GENOMIC DNA]</scope>
    <source>
        <strain evidence="18 19">22II-S10r2</strain>
    </source>
</reference>
<keyword evidence="4 13" id="KW-0540">Nuclease</keyword>
<feature type="binding site" evidence="14">
    <location>
        <position position="12"/>
    </location>
    <ligand>
        <name>substrate</name>
    </ligand>
</feature>
<dbReference type="Gene3D" id="1.20.1280.70">
    <property type="entry name" value="Exonuclease ExoI, domain 3"/>
    <property type="match status" value="1"/>
</dbReference>
<dbReference type="Gene3D" id="3.30.420.10">
    <property type="entry name" value="Ribonuclease H-like superfamily/Ribonuclease H"/>
    <property type="match status" value="1"/>
</dbReference>
<evidence type="ECO:0000256" key="3">
    <source>
        <dbReference type="ARBA" id="ARBA00019900"/>
    </source>
</evidence>
<dbReference type="EC" id="3.1.11.1" evidence="2 13"/>
<dbReference type="RefSeq" id="WP_083560726.1">
    <property type="nucleotide sequence ID" value="NZ_AQQV01000001.1"/>
</dbReference>
<keyword evidence="11 13" id="KW-0234">DNA repair</keyword>
<evidence type="ECO:0000256" key="12">
    <source>
        <dbReference type="ARBA" id="ARBA00046792"/>
    </source>
</evidence>
<dbReference type="InterPro" id="IPR013520">
    <property type="entry name" value="Ribonucl_H"/>
</dbReference>
<feature type="domain" description="ExoI C-terminal" evidence="17">
    <location>
        <begin position="355"/>
        <end position="475"/>
    </location>
</feature>
<dbReference type="Pfam" id="PF08411">
    <property type="entry name" value="ExoI_SH3"/>
    <property type="match status" value="1"/>
</dbReference>
<evidence type="ECO:0000256" key="15">
    <source>
        <dbReference type="PIRSR" id="PIRSR000977-2"/>
    </source>
</evidence>
<evidence type="ECO:0000256" key="7">
    <source>
        <dbReference type="ARBA" id="ARBA00022801"/>
    </source>
</evidence>
<dbReference type="AlphaFoldDB" id="A0A1Y1SIN4"/>
<dbReference type="InterPro" id="IPR013620">
    <property type="entry name" value="Exonuc_1_SH3"/>
</dbReference>
<feature type="domain" description="ExoI SH3-like" evidence="16">
    <location>
        <begin position="197"/>
        <end position="352"/>
    </location>
</feature>
<dbReference type="PROSITE" id="PS51785">
    <property type="entry name" value="EXOI_C"/>
    <property type="match status" value="1"/>
</dbReference>
<dbReference type="GO" id="GO:0006281">
    <property type="term" value="P:DNA repair"/>
    <property type="evidence" value="ECO:0007669"/>
    <property type="project" value="UniProtKB-KW"/>
</dbReference>
<dbReference type="GO" id="GO:0046872">
    <property type="term" value="F:metal ion binding"/>
    <property type="evidence" value="ECO:0007669"/>
    <property type="project" value="UniProtKB-KW"/>
</dbReference>
<evidence type="ECO:0000256" key="1">
    <source>
        <dbReference type="ARBA" id="ARBA00000563"/>
    </source>
</evidence>
<dbReference type="Pfam" id="PF00929">
    <property type="entry name" value="RNase_T"/>
    <property type="match status" value="1"/>
</dbReference>
<keyword evidence="8 13" id="KW-0269">Exonuclease</keyword>
<feature type="binding site" evidence="15">
    <location>
        <position position="12"/>
    </location>
    <ligand>
        <name>Mg(2+)</name>
        <dbReference type="ChEBI" id="CHEBI:18420"/>
        <label>2</label>
    </ligand>
</feature>
<protein>
    <recommendedName>
        <fullName evidence="3 13">Exodeoxyribonuclease I</fullName>
        <ecNumber evidence="2 13">3.1.11.1</ecNumber>
    </recommendedName>
</protein>
<organism evidence="18 19">
    <name type="scientific">Oceanococcus atlanticus</name>
    <dbReference type="NCBI Taxonomy" id="1317117"/>
    <lineage>
        <taxon>Bacteria</taxon>
        <taxon>Pseudomonadati</taxon>
        <taxon>Pseudomonadota</taxon>
        <taxon>Gammaproteobacteria</taxon>
        <taxon>Chromatiales</taxon>
        <taxon>Oceanococcaceae</taxon>
        <taxon>Oceanococcus</taxon>
    </lineage>
</organism>
<keyword evidence="10" id="KW-0238">DNA-binding</keyword>
<evidence type="ECO:0000259" key="16">
    <source>
        <dbReference type="PROSITE" id="PS51784"/>
    </source>
</evidence>
<evidence type="ECO:0000256" key="13">
    <source>
        <dbReference type="PIRNR" id="PIRNR000977"/>
    </source>
</evidence>
<dbReference type="Proteomes" id="UP000192342">
    <property type="component" value="Unassembled WGS sequence"/>
</dbReference>
<evidence type="ECO:0000256" key="4">
    <source>
        <dbReference type="ARBA" id="ARBA00022722"/>
    </source>
</evidence>
<dbReference type="SMART" id="SM00479">
    <property type="entry name" value="EXOIII"/>
    <property type="match status" value="1"/>
</dbReference>
<comment type="catalytic activity">
    <reaction evidence="1 13">
        <text>Exonucleolytic cleavage in the 3'- to 5'-direction to yield nucleoside 5'-phosphates.</text>
        <dbReference type="EC" id="3.1.11.1"/>
    </reaction>
</comment>
<evidence type="ECO:0000256" key="2">
    <source>
        <dbReference type="ARBA" id="ARBA00012108"/>
    </source>
</evidence>
<evidence type="ECO:0000256" key="11">
    <source>
        <dbReference type="ARBA" id="ARBA00023204"/>
    </source>
</evidence>
<keyword evidence="6 13" id="KW-0227">DNA damage</keyword>
<gene>
    <name evidence="18" type="primary">sbcB</name>
    <name evidence="18" type="ORF">ATO7_06620</name>
</gene>
<evidence type="ECO:0000256" key="5">
    <source>
        <dbReference type="ARBA" id="ARBA00022723"/>
    </source>
</evidence>
<dbReference type="InterPro" id="IPR058561">
    <property type="entry name" value="Exonuc_1_C"/>
</dbReference>